<comment type="caution">
    <text evidence="1">The sequence shown here is derived from an EMBL/GenBank/DDBJ whole genome shotgun (WGS) entry which is preliminary data.</text>
</comment>
<dbReference type="HOGENOM" id="CLU_2206426_0_0_9"/>
<dbReference type="AlphaFoldDB" id="D3ATH3"/>
<dbReference type="Proteomes" id="UP000004968">
    <property type="component" value="Unassembled WGS sequence"/>
</dbReference>
<name>D3ATH3_9FIRM</name>
<gene>
    <name evidence="1" type="ORF">CLOSTHATH_06932</name>
</gene>
<reference evidence="1 2" key="1">
    <citation type="submission" date="2010-01" db="EMBL/GenBank/DDBJ databases">
        <authorList>
            <person name="Weinstock G."/>
            <person name="Sodergren E."/>
            <person name="Clifton S."/>
            <person name="Fulton L."/>
            <person name="Fulton B."/>
            <person name="Courtney L."/>
            <person name="Fronick C."/>
            <person name="Harrison M."/>
            <person name="Strong C."/>
            <person name="Farmer C."/>
            <person name="Delahaunty K."/>
            <person name="Markovic C."/>
            <person name="Hall O."/>
            <person name="Minx P."/>
            <person name="Tomlinson C."/>
            <person name="Mitreva M."/>
            <person name="Nelson J."/>
            <person name="Hou S."/>
            <person name="Wollam A."/>
            <person name="Pepin K.H."/>
            <person name="Johnson M."/>
            <person name="Bhonagiri V."/>
            <person name="Nash W.E."/>
            <person name="Warren W."/>
            <person name="Chinwalla A."/>
            <person name="Mardis E.R."/>
            <person name="Wilson R.K."/>
        </authorList>
    </citation>
    <scope>NUCLEOTIDE SEQUENCE [LARGE SCALE GENOMIC DNA]</scope>
    <source>
        <strain evidence="1 2">DSM 13479</strain>
    </source>
</reference>
<sequence length="107" mass="12599">MKSARRPDAQSILSSGFAGQQKIIPSGSSRRQVYLPFYQTAFPNRFFYLYKKSGEYHYTILFRFLADQLTLDLKKKIQETFTLFSILFHFNQLYYPQKNLTIPIAAK</sequence>
<protein>
    <submittedName>
        <fullName evidence="1">Uncharacterized protein</fullName>
    </submittedName>
</protein>
<evidence type="ECO:0000313" key="2">
    <source>
        <dbReference type="Proteomes" id="UP000004968"/>
    </source>
</evidence>
<dbReference type="EMBL" id="ACIO01000897">
    <property type="protein sequence ID" value="EFC94881.1"/>
    <property type="molecule type" value="Genomic_DNA"/>
</dbReference>
<accession>D3ATH3</accession>
<evidence type="ECO:0000313" key="1">
    <source>
        <dbReference type="EMBL" id="EFC94881.1"/>
    </source>
</evidence>
<proteinExistence type="predicted"/>
<organism evidence="1 2">
    <name type="scientific">Hungatella hathewayi DSM 13479</name>
    <dbReference type="NCBI Taxonomy" id="566550"/>
    <lineage>
        <taxon>Bacteria</taxon>
        <taxon>Bacillati</taxon>
        <taxon>Bacillota</taxon>
        <taxon>Clostridia</taxon>
        <taxon>Lachnospirales</taxon>
        <taxon>Lachnospiraceae</taxon>
        <taxon>Hungatella</taxon>
    </lineage>
</organism>